<accession>A0A9X2I1T6</accession>
<comment type="caution">
    <text evidence="1">The sequence shown here is derived from an EMBL/GenBank/DDBJ whole genome shotgun (WGS) entry which is preliminary data.</text>
</comment>
<sequence>MDKLNHRRFLLSFSTILNHRIVMPIAREHRWLYPIDWRELSAFIRFGRAKGRCEHCQRPHGRHVLHLGDGVWWDEDISGWRNGQGRGVRRLPSPDALLRAQPGFVGIDPPSQVRITRVVLASAHLNHDPGDNRPRNLAALCQRCHMRHDASEHRRRRWINAFRMRAIGDLFA</sequence>
<dbReference type="EMBL" id="JAMLDY010000023">
    <property type="protein sequence ID" value="MCP3736290.1"/>
    <property type="molecule type" value="Genomic_DNA"/>
</dbReference>
<organism evidence="1 2">
    <name type="scientific">Sphingomonas liriopis</name>
    <dbReference type="NCBI Taxonomy" id="2949094"/>
    <lineage>
        <taxon>Bacteria</taxon>
        <taxon>Pseudomonadati</taxon>
        <taxon>Pseudomonadota</taxon>
        <taxon>Alphaproteobacteria</taxon>
        <taxon>Sphingomonadales</taxon>
        <taxon>Sphingomonadaceae</taxon>
        <taxon>Sphingomonas</taxon>
    </lineage>
</organism>
<protein>
    <submittedName>
        <fullName evidence="1">Uncharacterized protein</fullName>
    </submittedName>
</protein>
<proteinExistence type="predicted"/>
<keyword evidence="2" id="KW-1185">Reference proteome</keyword>
<evidence type="ECO:0000313" key="2">
    <source>
        <dbReference type="Proteomes" id="UP001139486"/>
    </source>
</evidence>
<dbReference type="Proteomes" id="UP001139486">
    <property type="component" value="Unassembled WGS sequence"/>
</dbReference>
<reference evidence="1" key="1">
    <citation type="submission" date="2022-05" db="EMBL/GenBank/DDBJ databases">
        <title>Sphingomonas sp. strain RP10 Genome sequencing and assembly.</title>
        <authorList>
            <person name="Kim I."/>
        </authorList>
    </citation>
    <scope>NUCLEOTIDE SEQUENCE</scope>
    <source>
        <strain evidence="1">RP10</strain>
    </source>
</reference>
<evidence type="ECO:0000313" key="1">
    <source>
        <dbReference type="EMBL" id="MCP3736290.1"/>
    </source>
</evidence>
<dbReference type="AlphaFoldDB" id="A0A9X2I1T6"/>
<name>A0A9X2I1T6_9SPHN</name>
<gene>
    <name evidence="1" type="ORF">M9979_15585</name>
</gene>